<accession>A0ABT7QVI8</accession>
<proteinExistence type="predicted"/>
<evidence type="ECO:0000259" key="1">
    <source>
        <dbReference type="Pfam" id="PF09967"/>
    </source>
</evidence>
<protein>
    <submittedName>
        <fullName evidence="3">VWA-like domain-containing protein</fullName>
    </submittedName>
</protein>
<feature type="domain" description="Putative metallopeptidase" evidence="2">
    <location>
        <begin position="7"/>
        <end position="258"/>
    </location>
</feature>
<gene>
    <name evidence="3" type="ORF">PGH07_01535</name>
</gene>
<dbReference type="PANTHER" id="PTHR38730:SF1">
    <property type="entry name" value="SLL7028 PROTEIN"/>
    <property type="match status" value="1"/>
</dbReference>
<dbReference type="RefSeq" id="WP_289412131.1">
    <property type="nucleotide sequence ID" value="NZ_JAQIBD010000001.1"/>
</dbReference>
<evidence type="ECO:0000313" key="3">
    <source>
        <dbReference type="EMBL" id="MDM5270855.1"/>
    </source>
</evidence>
<comment type="caution">
    <text evidence="3">The sequence shown here is derived from an EMBL/GenBank/DDBJ whole genome shotgun (WGS) entry which is preliminary data.</text>
</comment>
<feature type="domain" description="VWA-like" evidence="1">
    <location>
        <begin position="265"/>
        <end position="385"/>
    </location>
</feature>
<dbReference type="Pfam" id="PF13203">
    <property type="entry name" value="DUF2201_N"/>
    <property type="match status" value="1"/>
</dbReference>
<evidence type="ECO:0000313" key="4">
    <source>
        <dbReference type="Proteomes" id="UP001169069"/>
    </source>
</evidence>
<name>A0ABT7QVI8_9BACT</name>
<keyword evidence="4" id="KW-1185">Reference proteome</keyword>
<dbReference type="PANTHER" id="PTHR38730">
    <property type="entry name" value="SLL7028 PROTEIN"/>
    <property type="match status" value="1"/>
</dbReference>
<dbReference type="InterPro" id="IPR018698">
    <property type="entry name" value="VWA-like_dom"/>
</dbReference>
<dbReference type="EMBL" id="JAQIBD010000001">
    <property type="protein sequence ID" value="MDM5270855.1"/>
    <property type="molecule type" value="Genomic_DNA"/>
</dbReference>
<reference evidence="3" key="1">
    <citation type="submission" date="2023-01" db="EMBL/GenBank/DDBJ databases">
        <title>Sulfurovum sp. zt1-1 genome assembly.</title>
        <authorList>
            <person name="Wang J."/>
        </authorList>
    </citation>
    <scope>NUCLEOTIDE SEQUENCE</scope>
    <source>
        <strain evidence="3">Zt1-1</strain>
    </source>
</reference>
<dbReference type="Proteomes" id="UP001169069">
    <property type="component" value="Unassembled WGS sequence"/>
</dbReference>
<evidence type="ECO:0000259" key="2">
    <source>
        <dbReference type="Pfam" id="PF13203"/>
    </source>
</evidence>
<organism evidence="3 4">
    <name type="scientific">Sulfurovum zhangzhouensis</name>
    <dbReference type="NCBI Taxonomy" id="3019067"/>
    <lineage>
        <taxon>Bacteria</taxon>
        <taxon>Pseudomonadati</taxon>
        <taxon>Campylobacterota</taxon>
        <taxon>Epsilonproteobacteria</taxon>
        <taxon>Campylobacterales</taxon>
        <taxon>Sulfurovaceae</taxon>
        <taxon>Sulfurovum</taxon>
    </lineage>
</organism>
<sequence>MSTEKLLLKAKSQLTLKHPYFGMLASRLKHESSDTIRGYASNGVRFLYNPEFISKRSIDEVMFILTNCVMHHILAHQQRRLNRKGSLWQLATDYAINNMLHQNGLHIPQGANFNEEYQGMYAEEIYDLIKEAYFGEIDDAFNSDNNGPNDNLLAPDNANDEQNCNESGDFSNLNNIEDDLDSQTESEWQYAASISQELAQRKSAMPSGLDRLAKKMQAHDIDWRFELYNAINRHMRNNYAFMPPNKKHIHRGFILPSLTSDTLSLCVAIDTSGSINDELLGIFMEEFKTIMQNFPAVQIELIIADAKVHAHYTFQGGEKMDFPLKGGGGTDYRPVFDYIDSQLPLTTMLLYFTDGDGWYPKRMPSYEVLWALSRPHKVPFGRPLMIL</sequence>
<dbReference type="Pfam" id="PF09967">
    <property type="entry name" value="DUF2201"/>
    <property type="match status" value="1"/>
</dbReference>
<dbReference type="InterPro" id="IPR025154">
    <property type="entry name" value="Put_metallopeptidase_dom"/>
</dbReference>